<accession>F8AG62</accession>
<dbReference type="RefSeq" id="WP_013904956.1">
    <property type="nucleotide sequence ID" value="NC_015680.1"/>
</dbReference>
<dbReference type="KEGG" id="pya:PYCH_01960"/>
<protein>
    <submittedName>
        <fullName evidence="1">Uncharacterized protein</fullName>
    </submittedName>
</protein>
<dbReference type="EMBL" id="CP002779">
    <property type="protein sequence ID" value="AEH23898.1"/>
    <property type="molecule type" value="Genomic_DNA"/>
</dbReference>
<dbReference type="OrthoDB" id="99802at2157"/>
<gene>
    <name evidence="1" type="ordered locus">PYCH_01960</name>
</gene>
<name>F8AG62_PYRYC</name>
<dbReference type="AlphaFoldDB" id="F8AG62"/>
<reference evidence="1 2" key="1">
    <citation type="journal article" date="2011" name="J. Bacteriol.">
        <title>Complete genome sequence of the obligate piezophilic hyperthermophilic archaeon Pyrococcus yayanosii CH1.</title>
        <authorList>
            <person name="Jun X."/>
            <person name="Lupeng L."/>
            <person name="Minjuan X."/>
            <person name="Oger P."/>
            <person name="Fengping W."/>
            <person name="Jebbar M."/>
            <person name="Xiang X."/>
        </authorList>
    </citation>
    <scope>NUCLEOTIDE SEQUENCE [LARGE SCALE GENOMIC DNA]</scope>
    <source>
        <strain evidence="2">CH1 / JCM 16557</strain>
    </source>
</reference>
<dbReference type="GeneID" id="10836774"/>
<proteinExistence type="predicted"/>
<keyword evidence="2" id="KW-1185">Reference proteome</keyword>
<evidence type="ECO:0000313" key="2">
    <source>
        <dbReference type="Proteomes" id="UP000008386"/>
    </source>
</evidence>
<dbReference type="HOGENOM" id="CLU_1922878_0_0_2"/>
<sequence>MRKVSKVIVALAVLTLMCVIVGVNGEKIINAIGFQYLDERELYNAGEFKVDILPANVHVDGYVEGRLFSVYVLDKHNLEHFKKGESFTAVYSWENINYVKLNFNTTENLYIVVKNELNEREWIHFKVKASR</sequence>
<organism evidence="1 2">
    <name type="scientific">Pyrococcus yayanosii (strain CH1 / JCM 16557)</name>
    <dbReference type="NCBI Taxonomy" id="529709"/>
    <lineage>
        <taxon>Archaea</taxon>
        <taxon>Methanobacteriati</taxon>
        <taxon>Methanobacteriota</taxon>
        <taxon>Thermococci</taxon>
        <taxon>Thermococcales</taxon>
        <taxon>Thermococcaceae</taxon>
        <taxon>Pyrococcus</taxon>
    </lineage>
</organism>
<dbReference type="Proteomes" id="UP000008386">
    <property type="component" value="Chromosome"/>
</dbReference>
<evidence type="ECO:0000313" key="1">
    <source>
        <dbReference type="EMBL" id="AEH23898.1"/>
    </source>
</evidence>
<dbReference type="eggNOG" id="arCOG07134">
    <property type="taxonomic scope" value="Archaea"/>
</dbReference>